<dbReference type="PANTHER" id="PTHR39441:SF1">
    <property type="entry name" value="DUF2252 DOMAIN-CONTAINING PROTEIN"/>
    <property type="match status" value="1"/>
</dbReference>
<dbReference type="InterPro" id="IPR011009">
    <property type="entry name" value="Kinase-like_dom_sf"/>
</dbReference>
<dbReference type="AlphaFoldDB" id="A0A1C3WCQ3"/>
<evidence type="ECO:0000313" key="1">
    <source>
        <dbReference type="EMBL" id="SCB37733.1"/>
    </source>
</evidence>
<accession>A0A1C3WCQ3</accession>
<dbReference type="InterPro" id="IPR018721">
    <property type="entry name" value="DUF2252"/>
</dbReference>
<dbReference type="SUPFAM" id="SSF56112">
    <property type="entry name" value="Protein kinase-like (PK-like)"/>
    <property type="match status" value="1"/>
</dbReference>
<organism evidence="1 2">
    <name type="scientific">Rhizobium lusitanum</name>
    <dbReference type="NCBI Taxonomy" id="293958"/>
    <lineage>
        <taxon>Bacteria</taxon>
        <taxon>Pseudomonadati</taxon>
        <taxon>Pseudomonadota</taxon>
        <taxon>Alphaproteobacteria</taxon>
        <taxon>Hyphomicrobiales</taxon>
        <taxon>Rhizobiaceae</taxon>
        <taxon>Rhizobium/Agrobacterium group</taxon>
        <taxon>Rhizobium</taxon>
    </lineage>
</organism>
<reference evidence="1 2" key="1">
    <citation type="submission" date="2016-08" db="EMBL/GenBank/DDBJ databases">
        <authorList>
            <person name="Seilhamer J.J."/>
        </authorList>
    </citation>
    <scope>NUCLEOTIDE SEQUENCE [LARGE SCALE GENOMIC DNA]</scope>
    <source>
        <strain evidence="1 2">P1-7</strain>
    </source>
</reference>
<evidence type="ECO:0000313" key="2">
    <source>
        <dbReference type="Proteomes" id="UP000199205"/>
    </source>
</evidence>
<protein>
    <submittedName>
        <fullName evidence="1">Uncharacterized conserved protein, DUF2252 family</fullName>
    </submittedName>
</protein>
<dbReference type="Proteomes" id="UP000199205">
    <property type="component" value="Unassembled WGS sequence"/>
</dbReference>
<dbReference type="EMBL" id="FMAF01000010">
    <property type="protein sequence ID" value="SCB37733.1"/>
    <property type="molecule type" value="Genomic_DNA"/>
</dbReference>
<dbReference type="PANTHER" id="PTHR39441">
    <property type="entry name" value="DUF2252 DOMAIN-CONTAINING PROTEIN"/>
    <property type="match status" value="1"/>
</dbReference>
<name>A0A1C3WCQ3_9HYPH</name>
<proteinExistence type="predicted"/>
<gene>
    <name evidence="1" type="ORF">GA0061101_11065</name>
</gene>
<sequence length="461" mass="51160">MPAGPTFAIAVTDTSTVISTWMQLPLARHVEVSETTQSHEGTIGFISSFTGLQTHECAPFLCWCAATKCKPMSGKDRTSFLHYRRDLKMARSPEAYIRGTTKLFYEWLDQRADTGPCGPHIWICGDCHLGNLGALADRDGDVAVQIRDFDQTVIGNPVDDLIRLGLSLASAARGSDLPGVTTAKMLEALIAGYETASVEADGSTPHLHQPRDIRKLLRRSTRRRWRNLAMENFQTKHPLLPRGKRLWPLHRTERTAVLALCKQTELARSVLGPERLRGGKERVLDAAYWIKGCSSLGQLRCAVLVRDGKHGPVSLLDIKQAVRTCAPSAAGAVMPSDPAERVVTGAKALSPNLGDRMIASHVMNNAVIVREIAPQDKKFEVGRLADDEICAIARYLGGVVGHAHGRQMDHQTWRSWTVELRNARRKKPDAPSWLWSSVIELLSIHDKAYLEHCRRFALTHR</sequence>
<dbReference type="Pfam" id="PF10009">
    <property type="entry name" value="DUF2252"/>
    <property type="match status" value="1"/>
</dbReference>